<sequence length="448" mass="50184">MEIEIKNTKLKLNKNDFFQMRFMAHDFAIHLRTLSKINMSIAVDRIQNYYQYADAEANFYRLLKSKESNQKVDEKMITAAENNQEFSKNKKVKKNKKKETVTATKETEIQQSNELISKNVVQKQDTKEDDASVRTDSGIAEVSEANNKKKSRSKRQREKAKAAAAAAAVAQQQVESVETKKPVSEAIESVPSSKSKDKKKKSKNLTEQKTVNAEATPKNGVTSTSTSLVTEIAKARQHIKSSLERVDGVANFNMPGSELLERISALEKDNNQLRGLVDGLQNLVISLEGRLNKLEGDSSSKTTSVAAPAPVVSKTAPKKEDDDDVDLFGSDEEEDEEAERIKEERLKAYAEKKSKKPVLIAKSSILLDVKPWDDETDMKEMEKNVRTIEMDGLVWGASKLIPLAYGINKLQIMCVIEDDKVSVDELTEKIEAFEDFVQSVDIAAFNKI</sequence>
<dbReference type="GO" id="GO:0005829">
    <property type="term" value="C:cytosol"/>
    <property type="evidence" value="ECO:0007669"/>
    <property type="project" value="TreeGrafter"/>
</dbReference>
<evidence type="ECO:0000259" key="7">
    <source>
        <dbReference type="SMART" id="SM01182"/>
    </source>
</evidence>
<dbReference type="InterPro" id="IPR036219">
    <property type="entry name" value="eEF-1beta-like_sf"/>
</dbReference>
<evidence type="ECO:0000313" key="8">
    <source>
        <dbReference type="EMBL" id="KAG5682225.1"/>
    </source>
</evidence>
<keyword evidence="3 4" id="KW-0648">Protein biosynthesis</keyword>
<evidence type="ECO:0000256" key="4">
    <source>
        <dbReference type="RuleBase" id="RU003791"/>
    </source>
</evidence>
<evidence type="ECO:0008006" key="10">
    <source>
        <dbReference type="Google" id="ProtNLM"/>
    </source>
</evidence>
<dbReference type="AlphaFoldDB" id="A0A9J6CJ30"/>
<dbReference type="PROSITE" id="PS00824">
    <property type="entry name" value="EF1BD_1"/>
    <property type="match status" value="1"/>
</dbReference>
<evidence type="ECO:0000256" key="2">
    <source>
        <dbReference type="ARBA" id="ARBA00022768"/>
    </source>
</evidence>
<dbReference type="SMART" id="SM00888">
    <property type="entry name" value="EF1_GNE"/>
    <property type="match status" value="1"/>
</dbReference>
<comment type="similarity">
    <text evidence="1 4">Belongs to the EF-1-beta/EF-1-delta family.</text>
</comment>
<feature type="region of interest" description="Disordered" evidence="5">
    <location>
        <begin position="294"/>
        <end position="339"/>
    </location>
</feature>
<dbReference type="PANTHER" id="PTHR11595:SF26">
    <property type="entry name" value="ELONGATION FACTOR 1-DELTA"/>
    <property type="match status" value="1"/>
</dbReference>
<comment type="caution">
    <text evidence="8">The sequence shown here is derived from an EMBL/GenBank/DDBJ whole genome shotgun (WGS) entry which is preliminary data.</text>
</comment>
<dbReference type="OrthoDB" id="331763at2759"/>
<dbReference type="InterPro" id="IPR001326">
    <property type="entry name" value="Transl_elong_EF1B_B/D_CS"/>
</dbReference>
<gene>
    <name evidence="8" type="ORF">PVAND_011590</name>
</gene>
<evidence type="ECO:0000259" key="6">
    <source>
        <dbReference type="SMART" id="SM00888"/>
    </source>
</evidence>
<feature type="compositionally biased region" description="Basic and acidic residues" evidence="5">
    <location>
        <begin position="124"/>
        <end position="133"/>
    </location>
</feature>
<dbReference type="GO" id="GO:0005085">
    <property type="term" value="F:guanyl-nucleotide exchange factor activity"/>
    <property type="evidence" value="ECO:0007669"/>
    <property type="project" value="TreeGrafter"/>
</dbReference>
<dbReference type="PROSITE" id="PS00825">
    <property type="entry name" value="EF1BD_2"/>
    <property type="match status" value="1"/>
</dbReference>
<evidence type="ECO:0000313" key="9">
    <source>
        <dbReference type="Proteomes" id="UP001107558"/>
    </source>
</evidence>
<dbReference type="Proteomes" id="UP001107558">
    <property type="component" value="Chromosome 1"/>
</dbReference>
<dbReference type="FunFam" id="3.30.70.60:FF:000001">
    <property type="entry name" value="Elongation factor 1-beta 1 like"/>
    <property type="match status" value="1"/>
</dbReference>
<dbReference type="GO" id="GO:0005853">
    <property type="term" value="C:eukaryotic translation elongation factor 1 complex"/>
    <property type="evidence" value="ECO:0007669"/>
    <property type="project" value="InterPro"/>
</dbReference>
<dbReference type="InterPro" id="IPR014717">
    <property type="entry name" value="Transl_elong_EF1B/ribsomal_bS6"/>
</dbReference>
<feature type="region of interest" description="Disordered" evidence="5">
    <location>
        <begin position="120"/>
        <end position="222"/>
    </location>
</feature>
<dbReference type="InterPro" id="IPR018940">
    <property type="entry name" value="EF-1_beta_acid_region_euk"/>
</dbReference>
<feature type="compositionally biased region" description="Basic residues" evidence="5">
    <location>
        <begin position="148"/>
        <end position="158"/>
    </location>
</feature>
<dbReference type="InterPro" id="IPR049720">
    <property type="entry name" value="EF1B_bsu/dsu"/>
</dbReference>
<proteinExistence type="inferred from homology"/>
<feature type="compositionally biased region" description="Polar residues" evidence="5">
    <location>
        <begin position="205"/>
        <end position="222"/>
    </location>
</feature>
<keyword evidence="2 4" id="KW-0251">Elongation factor</keyword>
<protein>
    <recommendedName>
        <fullName evidence="10">Elongation factor 1-delta</fullName>
    </recommendedName>
</protein>
<dbReference type="SMART" id="SM01182">
    <property type="entry name" value="EF-1_beta_acid"/>
    <property type="match status" value="1"/>
</dbReference>
<feature type="domain" description="Elongation factor 1 beta central acidic region eukaryote" evidence="7">
    <location>
        <begin position="327"/>
        <end position="353"/>
    </location>
</feature>
<dbReference type="PANTHER" id="PTHR11595">
    <property type="entry name" value="EF-HAND AND COILED-COIL DOMAIN-CONTAINING FAMILY MEMBER"/>
    <property type="match status" value="1"/>
</dbReference>
<evidence type="ECO:0000256" key="5">
    <source>
        <dbReference type="SAM" id="MobiDB-lite"/>
    </source>
</evidence>
<dbReference type="CDD" id="cd00292">
    <property type="entry name" value="EF1B"/>
    <property type="match status" value="1"/>
</dbReference>
<dbReference type="GO" id="GO:0003746">
    <property type="term" value="F:translation elongation factor activity"/>
    <property type="evidence" value="ECO:0007669"/>
    <property type="project" value="UniProtKB-KW"/>
</dbReference>
<feature type="domain" description="Translation elongation factor EF1B beta/delta subunit guanine nucleotide exchange" evidence="6">
    <location>
        <begin position="362"/>
        <end position="448"/>
    </location>
</feature>
<dbReference type="EMBL" id="JADBJN010000001">
    <property type="protein sequence ID" value="KAG5682225.1"/>
    <property type="molecule type" value="Genomic_DNA"/>
</dbReference>
<organism evidence="8 9">
    <name type="scientific">Polypedilum vanderplanki</name>
    <name type="common">Sleeping chironomid midge</name>
    <dbReference type="NCBI Taxonomy" id="319348"/>
    <lineage>
        <taxon>Eukaryota</taxon>
        <taxon>Metazoa</taxon>
        <taxon>Ecdysozoa</taxon>
        <taxon>Arthropoda</taxon>
        <taxon>Hexapoda</taxon>
        <taxon>Insecta</taxon>
        <taxon>Pterygota</taxon>
        <taxon>Neoptera</taxon>
        <taxon>Endopterygota</taxon>
        <taxon>Diptera</taxon>
        <taxon>Nematocera</taxon>
        <taxon>Chironomoidea</taxon>
        <taxon>Chironomidae</taxon>
        <taxon>Chironominae</taxon>
        <taxon>Polypedilum</taxon>
        <taxon>Polypedilum</taxon>
    </lineage>
</organism>
<evidence type="ECO:0000256" key="1">
    <source>
        <dbReference type="ARBA" id="ARBA00007411"/>
    </source>
</evidence>
<dbReference type="Pfam" id="PF10587">
    <property type="entry name" value="EF-1_beta_acid"/>
    <property type="match status" value="1"/>
</dbReference>
<reference evidence="8" key="1">
    <citation type="submission" date="2021-03" db="EMBL/GenBank/DDBJ databases">
        <title>Chromosome level genome of the anhydrobiotic midge Polypedilum vanderplanki.</title>
        <authorList>
            <person name="Yoshida Y."/>
            <person name="Kikawada T."/>
            <person name="Gusev O."/>
        </authorList>
    </citation>
    <scope>NUCLEOTIDE SEQUENCE</scope>
    <source>
        <strain evidence="8">NIAS01</strain>
        <tissue evidence="8">Whole body or cell culture</tissue>
    </source>
</reference>
<name>A0A9J6CJ30_POLVA</name>
<feature type="compositionally biased region" description="Acidic residues" evidence="5">
    <location>
        <begin position="321"/>
        <end position="338"/>
    </location>
</feature>
<dbReference type="Gene3D" id="3.30.70.60">
    <property type="match status" value="1"/>
</dbReference>
<accession>A0A9J6CJ30</accession>
<dbReference type="SUPFAM" id="SSF54984">
    <property type="entry name" value="eEF-1beta-like"/>
    <property type="match status" value="1"/>
</dbReference>
<evidence type="ECO:0000256" key="3">
    <source>
        <dbReference type="ARBA" id="ARBA00022917"/>
    </source>
</evidence>
<dbReference type="InterPro" id="IPR014038">
    <property type="entry name" value="EF1B_bsu/dsu_GNE"/>
</dbReference>
<dbReference type="Pfam" id="PF00736">
    <property type="entry name" value="EF1_GNE"/>
    <property type="match status" value="1"/>
</dbReference>
<feature type="compositionally biased region" description="Low complexity" evidence="5">
    <location>
        <begin position="162"/>
        <end position="176"/>
    </location>
</feature>
<keyword evidence="9" id="KW-1185">Reference proteome</keyword>